<evidence type="ECO:0000256" key="2">
    <source>
        <dbReference type="ARBA" id="ARBA00004934"/>
    </source>
</evidence>
<keyword evidence="29" id="KW-1185">Reference proteome</keyword>
<dbReference type="InterPro" id="IPR001503">
    <property type="entry name" value="Glyco_trans_10"/>
</dbReference>
<dbReference type="PANTHER" id="PTHR11929:SF10">
    <property type="entry name" value="4-GALACTOSYL-N-ACETYLGLUCOSAMINIDE 3-ALPHA-L-FUCOSYLTRANSFERASE 9"/>
    <property type="match status" value="1"/>
</dbReference>
<comment type="subunit">
    <text evidence="4">Homodimer.</text>
</comment>
<evidence type="ECO:0000256" key="10">
    <source>
        <dbReference type="ARBA" id="ARBA00023034"/>
    </source>
</evidence>
<evidence type="ECO:0000256" key="21">
    <source>
        <dbReference type="ARBA" id="ARBA00037848"/>
    </source>
</evidence>
<keyword evidence="8" id="KW-0735">Signal-anchor</keyword>
<dbReference type="FunFam" id="3.40.50.11660:FF:000001">
    <property type="entry name" value="alpha-(1,3)-fucosyltransferase 9"/>
    <property type="match status" value="1"/>
</dbReference>
<keyword evidence="13" id="KW-1015">Disulfide bond</keyword>
<evidence type="ECO:0000256" key="1">
    <source>
        <dbReference type="ARBA" id="ARBA00004922"/>
    </source>
</evidence>
<comment type="catalytic activity">
    <reaction evidence="15">
        <text>a beta-D-galactosyl-(1-&gt;4)-N-acetyl-beta-D-glucosaminyl derivative + GDP-beta-L-fucose = a beta-D-galactosyl-(1-&gt;4)-[alpha-L-fucosyl-(1-&gt;3)]-N-acetyl-beta-D-glucosaminyl derivative + GDP + H(+)</text>
        <dbReference type="Rhea" id="RHEA:14257"/>
        <dbReference type="ChEBI" id="CHEBI:15378"/>
        <dbReference type="ChEBI" id="CHEBI:57273"/>
        <dbReference type="ChEBI" id="CHEBI:58189"/>
        <dbReference type="ChEBI" id="CHEBI:133507"/>
        <dbReference type="ChEBI" id="CHEBI:137941"/>
        <dbReference type="EC" id="2.4.1.152"/>
    </reaction>
    <physiologicalReaction direction="left-to-right" evidence="15">
        <dbReference type="Rhea" id="RHEA:14258"/>
    </physiologicalReaction>
</comment>
<evidence type="ECO:0000259" key="26">
    <source>
        <dbReference type="Pfam" id="PF17039"/>
    </source>
</evidence>
<dbReference type="EC" id="2.4.1.-" evidence="24"/>
<evidence type="ECO:0000256" key="6">
    <source>
        <dbReference type="ARBA" id="ARBA00022679"/>
    </source>
</evidence>
<comment type="catalytic activity">
    <reaction evidence="20">
        <text>a neolactoside nLc4Cer + GDP-beta-L-fucose = a neolactoside III(3)-alpha-Fuc-nLc4Cer + GDP + H(+)</text>
        <dbReference type="Rhea" id="RHEA:48376"/>
        <dbReference type="ChEBI" id="CHEBI:15378"/>
        <dbReference type="ChEBI" id="CHEBI:57273"/>
        <dbReference type="ChEBI" id="CHEBI:58189"/>
        <dbReference type="ChEBI" id="CHEBI:90376"/>
        <dbReference type="ChEBI" id="CHEBI:90379"/>
    </reaction>
    <physiologicalReaction direction="left-to-right" evidence="20">
        <dbReference type="Rhea" id="RHEA:48377"/>
    </physiologicalReaction>
</comment>
<evidence type="ECO:0000256" key="16">
    <source>
        <dbReference type="ARBA" id="ARBA00036053"/>
    </source>
</evidence>
<keyword evidence="6 24" id="KW-0808">Transferase</keyword>
<dbReference type="AlphaFoldDB" id="A0A498P455"/>
<keyword evidence="11" id="KW-0443">Lipid metabolism</keyword>
<evidence type="ECO:0000256" key="4">
    <source>
        <dbReference type="ARBA" id="ARBA00011738"/>
    </source>
</evidence>
<dbReference type="EMBL" id="QBIY01012844">
    <property type="protein sequence ID" value="RXN15544.1"/>
    <property type="molecule type" value="Genomic_DNA"/>
</dbReference>
<dbReference type="Pfam" id="PF00852">
    <property type="entry name" value="Glyco_transf_10"/>
    <property type="match status" value="1"/>
</dbReference>
<keyword evidence="7 24" id="KW-0812">Transmembrane</keyword>
<comment type="pathway">
    <text evidence="2">Glycolipid biosynthesis.</text>
</comment>
<evidence type="ECO:0000256" key="5">
    <source>
        <dbReference type="ARBA" id="ARBA00022676"/>
    </source>
</evidence>
<evidence type="ECO:0000256" key="3">
    <source>
        <dbReference type="ARBA" id="ARBA00008919"/>
    </source>
</evidence>
<evidence type="ECO:0000256" key="20">
    <source>
        <dbReference type="ARBA" id="ARBA00036757"/>
    </source>
</evidence>
<dbReference type="PANTHER" id="PTHR11929">
    <property type="entry name" value="ALPHA- 1,3 -FUCOSYLTRANSFERASE"/>
    <property type="match status" value="1"/>
</dbReference>
<comment type="caution">
    <text evidence="28">The sequence shown here is derived from an EMBL/GenBank/DDBJ whole genome shotgun (WGS) entry which is preliminary data.</text>
</comment>
<evidence type="ECO:0000256" key="23">
    <source>
        <dbReference type="ARBA" id="ARBA00043838"/>
    </source>
</evidence>
<dbReference type="GO" id="GO:0017083">
    <property type="term" value="F:4-galactosyl-N-acetylglucosaminide 3-alpha-L-fucosyltransferase activity"/>
    <property type="evidence" value="ECO:0007669"/>
    <property type="project" value="UniProtKB-EC"/>
</dbReference>
<evidence type="ECO:0000256" key="14">
    <source>
        <dbReference type="ARBA" id="ARBA00023180"/>
    </source>
</evidence>
<keyword evidence="12 24" id="KW-0472">Membrane</keyword>
<evidence type="ECO:0000256" key="15">
    <source>
        <dbReference type="ARBA" id="ARBA00029329"/>
    </source>
</evidence>
<evidence type="ECO:0000313" key="29">
    <source>
        <dbReference type="Proteomes" id="UP000290572"/>
    </source>
</evidence>
<comment type="pathway">
    <text evidence="1">Protein modification; protein glycosylation.</text>
</comment>
<protein>
    <recommendedName>
        <fullName evidence="24">Fucosyltransferase</fullName>
        <ecNumber evidence="24">2.4.1.-</ecNumber>
    </recommendedName>
</protein>
<evidence type="ECO:0000313" key="28">
    <source>
        <dbReference type="EMBL" id="RXN38217.1"/>
    </source>
</evidence>
<dbReference type="InterPro" id="IPR038577">
    <property type="entry name" value="GT10-like_C_sf"/>
</dbReference>
<evidence type="ECO:0000256" key="18">
    <source>
        <dbReference type="ARBA" id="ARBA00036295"/>
    </source>
</evidence>
<dbReference type="UniPathway" id="UPA00378"/>
<name>A0A498P455_LABRO</name>
<evidence type="ECO:0000256" key="12">
    <source>
        <dbReference type="ARBA" id="ARBA00023136"/>
    </source>
</evidence>
<evidence type="ECO:0000256" key="22">
    <source>
        <dbReference type="ARBA" id="ARBA00043828"/>
    </source>
</evidence>
<comment type="catalytic activity">
    <reaction evidence="22">
        <text>beta-D-Gal-(1-&gt;4)-beta-D-GlcNAc-(1-&gt;3)-beta-D-Gal-(1-&gt;4)-D-Glc + GDP-beta-L-fucose = beta-D-Gal-(1-&gt;4)-[alpha-L-Fuc-(1-&gt;3)]-beta-D-GlcNAc-(1-&gt;3)-beta-D-Gal-(1-&gt;4)-D-Glc + GDP + H(+)</text>
        <dbReference type="Rhea" id="RHEA:77187"/>
        <dbReference type="ChEBI" id="CHEBI:15378"/>
        <dbReference type="ChEBI" id="CHEBI:57273"/>
        <dbReference type="ChEBI" id="CHEBI:58189"/>
        <dbReference type="ChEBI" id="CHEBI:60239"/>
        <dbReference type="ChEBI" id="CHEBI:61352"/>
    </reaction>
    <physiologicalReaction direction="left-to-right" evidence="22">
        <dbReference type="Rhea" id="RHEA:77188"/>
    </physiologicalReaction>
</comment>
<keyword evidence="10 24" id="KW-0333">Golgi apparatus</keyword>
<evidence type="ECO:0000313" key="27">
    <source>
        <dbReference type="EMBL" id="RXN15544.1"/>
    </source>
</evidence>
<keyword evidence="5 24" id="KW-0328">Glycosyltransferase</keyword>
<dbReference type="Gene3D" id="3.40.50.11660">
    <property type="entry name" value="Glycosyl transferase family 10, C-terminal domain"/>
    <property type="match status" value="1"/>
</dbReference>
<sequence length="311" mass="36318">MMELRSSRVCQNLLITVALLICFSAIFYTYYQPNVNWNCINDPKISDKTEIVNNTETVTQTDPDTILLIWMWPFGAKFDLGICRSMYNIHGCRLTDNRDQFKSAHGVMFHHRDIREDDMPTLPRPPFQKWIWMNIEPPINSAPYSTLNNLFNLTATYRQDSDIMVPYGRISEKTGGSTTFKIPYKSKLVCWIVSRWNSNYKRSQYYENLKQHISIETYGRSFNRPVRNEDYSDLISSCKFYLSFENSISKDYITEKLYNPLKLGTVPVVLGPPRKNYEELIPGNAFIHVDDFSSPKELAEHLKLLDQNESL</sequence>
<keyword evidence="9 24" id="KW-1133">Transmembrane helix</keyword>
<keyword evidence="14" id="KW-0325">Glycoprotein</keyword>
<feature type="domain" description="Fucosyltransferase C-terminal" evidence="25">
    <location>
        <begin position="183"/>
        <end position="310"/>
    </location>
</feature>
<evidence type="ECO:0000256" key="13">
    <source>
        <dbReference type="ARBA" id="ARBA00023157"/>
    </source>
</evidence>
<evidence type="ECO:0000256" key="7">
    <source>
        <dbReference type="ARBA" id="ARBA00022692"/>
    </source>
</evidence>
<dbReference type="Pfam" id="PF17039">
    <property type="entry name" value="Glyco_tran_10_N"/>
    <property type="match status" value="1"/>
</dbReference>
<comment type="catalytic activity">
    <reaction evidence="17">
        <text>an alpha-Neu5Ac-(2-&gt;3)-beta-D-Gal-(1-&gt;4)-beta-D-GlcNAc-(1-&gt;3)-beta-D-Gal-(1-&gt;4)-beta-D-GlcNAc derivative + GDP-beta-L-fucose = an alpha-Neu5Ac-(2-&gt;3)-beta-D-Gal-(1-&gt;4)-beta-D-GlcNAc-(1-&gt;3)-beta-D-Gal-(1-&gt;4)-[alpha-L-Fuc-(1-&gt;3)]-beta-D-GlcNAc derivative + GDP + H(+)</text>
        <dbReference type="Rhea" id="RHEA:68044"/>
        <dbReference type="ChEBI" id="CHEBI:15378"/>
        <dbReference type="ChEBI" id="CHEBI:57273"/>
        <dbReference type="ChEBI" id="CHEBI:58189"/>
        <dbReference type="ChEBI" id="CHEBI:145343"/>
        <dbReference type="ChEBI" id="CHEBI:176900"/>
    </reaction>
    <physiologicalReaction direction="left-to-right" evidence="17">
        <dbReference type="Rhea" id="RHEA:68045"/>
    </physiologicalReaction>
</comment>
<reference evidence="28 29" key="1">
    <citation type="submission" date="2018-03" db="EMBL/GenBank/DDBJ databases">
        <title>Draft genome sequence of Rohu Carp (Labeo rohita).</title>
        <authorList>
            <person name="Das P."/>
            <person name="Kushwaha B."/>
            <person name="Joshi C.G."/>
            <person name="Kumar D."/>
            <person name="Nagpure N.S."/>
            <person name="Sahoo L."/>
            <person name="Das S.P."/>
            <person name="Bit A."/>
            <person name="Patnaik S."/>
            <person name="Meher P.K."/>
            <person name="Jayasankar P."/>
            <person name="Koringa P.G."/>
            <person name="Patel N.V."/>
            <person name="Hinsu A.T."/>
            <person name="Kumar R."/>
            <person name="Pandey M."/>
            <person name="Agarwal S."/>
            <person name="Srivastava S."/>
            <person name="Singh M."/>
            <person name="Iquebal M.A."/>
            <person name="Jaiswal S."/>
            <person name="Angadi U.B."/>
            <person name="Kumar N."/>
            <person name="Raza M."/>
            <person name="Shah T.M."/>
            <person name="Rai A."/>
            <person name="Jena J.K."/>
        </authorList>
    </citation>
    <scope>NUCLEOTIDE SEQUENCE [LARGE SCALE GENOMIC DNA]</scope>
    <source>
        <strain evidence="28">DASCIFA01</strain>
        <tissue evidence="28">Testis</tissue>
    </source>
</reference>
<comment type="similarity">
    <text evidence="3 24">Belongs to the glycosyltransferase 10 family.</text>
</comment>
<dbReference type="Proteomes" id="UP000290572">
    <property type="component" value="Unassembled WGS sequence"/>
</dbReference>
<evidence type="ECO:0000256" key="19">
    <source>
        <dbReference type="ARBA" id="ARBA00036481"/>
    </source>
</evidence>
<evidence type="ECO:0000259" key="25">
    <source>
        <dbReference type="Pfam" id="PF00852"/>
    </source>
</evidence>
<evidence type="ECO:0000256" key="24">
    <source>
        <dbReference type="RuleBase" id="RU003832"/>
    </source>
</evidence>
<dbReference type="GO" id="GO:0006629">
    <property type="term" value="P:lipid metabolic process"/>
    <property type="evidence" value="ECO:0007669"/>
    <property type="project" value="UniProtKB-KW"/>
</dbReference>
<evidence type="ECO:0000256" key="11">
    <source>
        <dbReference type="ARBA" id="ARBA00023098"/>
    </source>
</evidence>
<comment type="catalytic activity">
    <reaction evidence="19">
        <text>an N-acetyl-alpha-neuraminyl-(2-&gt;3)-beta-D-galactosyl-(1-&gt;4)-N-acetyl-beta-D-glucosaminyl derivative + GDP-beta-L-fucose = an alpha-Neu5Ac-(2-&gt;3)-beta-D-Gal-(1-&gt;4)-[alpha-L-Fuc-(1-&gt;3)]-beta-D-GlcNAc derivative + GDP + H(+)</text>
        <dbReference type="Rhea" id="RHEA:56076"/>
        <dbReference type="ChEBI" id="CHEBI:15378"/>
        <dbReference type="ChEBI" id="CHEBI:57273"/>
        <dbReference type="ChEBI" id="CHEBI:58189"/>
        <dbReference type="ChEBI" id="CHEBI:136545"/>
        <dbReference type="ChEBI" id="CHEBI:139509"/>
    </reaction>
    <physiologicalReaction direction="left-to-right" evidence="19">
        <dbReference type="Rhea" id="RHEA:56077"/>
    </physiologicalReaction>
</comment>
<accession>A0A498P455</accession>
<evidence type="ECO:0000256" key="9">
    <source>
        <dbReference type="ARBA" id="ARBA00022989"/>
    </source>
</evidence>
<comment type="catalytic activity">
    <reaction evidence="18">
        <text>alpha-N-glycoloylneuraminosyl-(2-&gt;3)-beta-D-galactosyl-(1-&gt;4)-N-acetyl-beta-D-glucosaminyl-(1-&gt;3)-beta-D-galactosyl-(1-&gt;4)-N-acetyl-beta-D-glucosaminyl-(1-&gt;3)-beta-D-galactosyl-(1-&gt;4)-beta-D-glucosyl-(1&lt;-&gt;1')-ceramide + GDP-beta-L-fucose = alpha-N-glycoloylneuraminosyl-(2-&gt;3)-beta-D-galactosyl-(1-&gt;4)-N-acetyl-beta-D-glucosaminyl-(1-&gt;3)-beta-D-galactosyl-(1-&gt;4)-[alpha-L-fucosyl-(1-&gt;3)]-N-acetyl-beta-D-glucosaminyl-(1-&gt;3)-beta-D-galactosyl-(1-&gt;4)-beta-D-glucosyl-(1&lt;-&gt;1')-ceramide + GDP + H(+)</text>
        <dbReference type="Rhea" id="RHEA:48388"/>
        <dbReference type="ChEBI" id="CHEBI:15378"/>
        <dbReference type="ChEBI" id="CHEBI:57273"/>
        <dbReference type="ChEBI" id="CHEBI:58189"/>
        <dbReference type="ChEBI" id="CHEBI:90383"/>
        <dbReference type="ChEBI" id="CHEBI:90384"/>
    </reaction>
    <physiologicalReaction direction="left-to-right" evidence="18">
        <dbReference type="Rhea" id="RHEA:48389"/>
    </physiologicalReaction>
</comment>
<dbReference type="SUPFAM" id="SSF53756">
    <property type="entry name" value="UDP-Glycosyltransferase/glycogen phosphorylase"/>
    <property type="match status" value="1"/>
</dbReference>
<dbReference type="EMBL" id="QBIY01005028">
    <property type="protein sequence ID" value="RXN38217.1"/>
    <property type="molecule type" value="Genomic_DNA"/>
</dbReference>
<proteinExistence type="inferred from homology"/>
<evidence type="ECO:0000256" key="8">
    <source>
        <dbReference type="ARBA" id="ARBA00022968"/>
    </source>
</evidence>
<dbReference type="STRING" id="84645.A0A498P455"/>
<dbReference type="GO" id="GO:0032580">
    <property type="term" value="C:Golgi cisterna membrane"/>
    <property type="evidence" value="ECO:0007669"/>
    <property type="project" value="UniProtKB-SubCell"/>
</dbReference>
<feature type="transmembrane region" description="Helical" evidence="24">
    <location>
        <begin position="12"/>
        <end position="31"/>
    </location>
</feature>
<gene>
    <name evidence="28" type="ORF">ROHU_001322</name>
    <name evidence="27" type="ORF">ROHU_008730</name>
</gene>
<feature type="domain" description="Fucosyltransferase N-terminal" evidence="26">
    <location>
        <begin position="64"/>
        <end position="168"/>
    </location>
</feature>
<comment type="subcellular location">
    <subcellularLocation>
        <location evidence="24">Golgi apparatus</location>
        <location evidence="24">Golgi stack membrane</location>
        <topology evidence="24">Single-pass type II membrane protein</topology>
    </subcellularLocation>
    <subcellularLocation>
        <location evidence="21">Golgi apparatus</location>
        <location evidence="21">trans-Golgi network membrane</location>
        <topology evidence="21">Single-pass type II membrane protein</topology>
    </subcellularLocation>
</comment>
<comment type="catalytic activity">
    <reaction evidence="23">
        <text>an alpha-L-Fuc-(1-&gt;2)-beta-D-Gal-(1-&gt;4)-beta-D-GlcNAc derivative + GDP-beta-L-fucose = an alpha-L-Fuc-(1-&gt;2)-beta-D-Gal-(1-&gt;4)-[alpha-L-Fuc-(1-&gt;3)]-beta-D-GlcNAc derivative + GDP + H(+)</text>
        <dbReference type="Rhea" id="RHEA:77191"/>
        <dbReference type="ChEBI" id="CHEBI:15378"/>
        <dbReference type="ChEBI" id="CHEBI:57273"/>
        <dbReference type="ChEBI" id="CHEBI:58189"/>
        <dbReference type="ChEBI" id="CHEBI:133510"/>
        <dbReference type="ChEBI" id="CHEBI:195560"/>
    </reaction>
    <physiologicalReaction direction="left-to-right" evidence="23">
        <dbReference type="Rhea" id="RHEA:77192"/>
    </physiologicalReaction>
</comment>
<dbReference type="InterPro" id="IPR031481">
    <property type="entry name" value="Glyco_tran_10_N"/>
</dbReference>
<evidence type="ECO:0000256" key="17">
    <source>
        <dbReference type="ARBA" id="ARBA00036234"/>
    </source>
</evidence>
<comment type="catalytic activity">
    <reaction evidence="16">
        <text>alpha-D-galactosyl-(1-&gt;3)-beta-D-galactosyl-(1-&gt;4)-N-acetyl-beta-D-glucosaminyl-(1-&gt;3)-beta-D-galactosyl-(1-&gt;4)-beta-D-glucosyl-(1&lt;-&gt;1')-ceramide + GDP-beta-L-fucose = a neolactoside IV(3)-alpha-Gal,III(3)-alpha-Fuc-nLc4Cer + GDP + H(+)</text>
        <dbReference type="Rhea" id="RHEA:48380"/>
        <dbReference type="ChEBI" id="CHEBI:15378"/>
        <dbReference type="ChEBI" id="CHEBI:57273"/>
        <dbReference type="ChEBI" id="CHEBI:58189"/>
        <dbReference type="ChEBI" id="CHEBI:90380"/>
        <dbReference type="ChEBI" id="CHEBI:90381"/>
    </reaction>
    <physiologicalReaction direction="left-to-right" evidence="16">
        <dbReference type="Rhea" id="RHEA:48381"/>
    </physiologicalReaction>
</comment>
<organism evidence="28 29">
    <name type="scientific">Labeo rohita</name>
    <name type="common">Indian major carp</name>
    <name type="synonym">Cyprinus rohita</name>
    <dbReference type="NCBI Taxonomy" id="84645"/>
    <lineage>
        <taxon>Eukaryota</taxon>
        <taxon>Metazoa</taxon>
        <taxon>Chordata</taxon>
        <taxon>Craniata</taxon>
        <taxon>Vertebrata</taxon>
        <taxon>Euteleostomi</taxon>
        <taxon>Actinopterygii</taxon>
        <taxon>Neopterygii</taxon>
        <taxon>Teleostei</taxon>
        <taxon>Ostariophysi</taxon>
        <taxon>Cypriniformes</taxon>
        <taxon>Cyprinidae</taxon>
        <taxon>Labeoninae</taxon>
        <taxon>Labeonini</taxon>
        <taxon>Labeo</taxon>
    </lineage>
</organism>
<dbReference type="InterPro" id="IPR055270">
    <property type="entry name" value="Glyco_tran_10_C"/>
</dbReference>